<protein>
    <submittedName>
        <fullName evidence="2">MarR family EPS-associated transcriptional regulator</fullName>
    </submittedName>
</protein>
<accession>A0ABU2WET2</accession>
<gene>
    <name evidence="2" type="ORF">RM530_03130</name>
</gene>
<reference evidence="2 3" key="1">
    <citation type="submission" date="2023-09" db="EMBL/GenBank/DDBJ databases">
        <authorList>
            <person name="Rey-Velasco X."/>
        </authorList>
    </citation>
    <scope>NUCLEOTIDE SEQUENCE [LARGE SCALE GENOMIC DNA]</scope>
    <source>
        <strain evidence="2 3">W345</strain>
    </source>
</reference>
<comment type="caution">
    <text evidence="2">The sequence shown here is derived from an EMBL/GenBank/DDBJ whole genome shotgun (WGS) entry which is preliminary data.</text>
</comment>
<dbReference type="EMBL" id="JAVRIC010000003">
    <property type="protein sequence ID" value="MDT0496361.1"/>
    <property type="molecule type" value="Genomic_DNA"/>
</dbReference>
<dbReference type="Pfam" id="PF13412">
    <property type="entry name" value="HTH_24"/>
    <property type="match status" value="1"/>
</dbReference>
<evidence type="ECO:0000256" key="1">
    <source>
        <dbReference type="SAM" id="Coils"/>
    </source>
</evidence>
<keyword evidence="3" id="KW-1185">Reference proteome</keyword>
<dbReference type="CDD" id="cd00090">
    <property type="entry name" value="HTH_ARSR"/>
    <property type="match status" value="1"/>
</dbReference>
<dbReference type="InterPro" id="IPR036388">
    <property type="entry name" value="WH-like_DNA-bd_sf"/>
</dbReference>
<dbReference type="InterPro" id="IPR026433">
    <property type="entry name" value="MarR_EPS"/>
</dbReference>
<dbReference type="InterPro" id="IPR011991">
    <property type="entry name" value="ArsR-like_HTH"/>
</dbReference>
<evidence type="ECO:0000313" key="3">
    <source>
        <dbReference type="Proteomes" id="UP001254608"/>
    </source>
</evidence>
<organism evidence="2 3">
    <name type="scientific">Banduia mediterranea</name>
    <dbReference type="NCBI Taxonomy" id="3075609"/>
    <lineage>
        <taxon>Bacteria</taxon>
        <taxon>Pseudomonadati</taxon>
        <taxon>Pseudomonadota</taxon>
        <taxon>Gammaproteobacteria</taxon>
        <taxon>Nevskiales</taxon>
        <taxon>Algiphilaceae</taxon>
        <taxon>Banduia</taxon>
    </lineage>
</organism>
<dbReference type="SUPFAM" id="SSF46785">
    <property type="entry name" value="Winged helix' DNA-binding domain"/>
    <property type="match status" value="1"/>
</dbReference>
<evidence type="ECO:0000313" key="2">
    <source>
        <dbReference type="EMBL" id="MDT0496361.1"/>
    </source>
</evidence>
<name>A0ABU2WET2_9GAMM</name>
<proteinExistence type="predicted"/>
<sequence>MAQMDAQEVRYRLLELIEQQPQLTQRQLAEELGVSVGKINYCLHALMEKGYVKLDNFRRNPNKRVYSYLLTPGGLEAKAQATLFFLQRKVAEYEKLRLEILRLSADVEAYRAAGENGAASSRAARRKR</sequence>
<dbReference type="InterPro" id="IPR036390">
    <property type="entry name" value="WH_DNA-bd_sf"/>
</dbReference>
<feature type="coiled-coil region" evidence="1">
    <location>
        <begin position="86"/>
        <end position="113"/>
    </location>
</feature>
<dbReference type="Proteomes" id="UP001254608">
    <property type="component" value="Unassembled WGS sequence"/>
</dbReference>
<dbReference type="RefSeq" id="WP_311363753.1">
    <property type="nucleotide sequence ID" value="NZ_JAVRIC010000003.1"/>
</dbReference>
<keyword evidence="1" id="KW-0175">Coiled coil</keyword>
<dbReference type="NCBIfam" id="TIGR04176">
    <property type="entry name" value="MarR_EPS"/>
    <property type="match status" value="1"/>
</dbReference>
<dbReference type="Gene3D" id="1.10.10.10">
    <property type="entry name" value="Winged helix-like DNA-binding domain superfamily/Winged helix DNA-binding domain"/>
    <property type="match status" value="1"/>
</dbReference>